<evidence type="ECO:0000256" key="1">
    <source>
        <dbReference type="SAM" id="MobiDB-lite"/>
    </source>
</evidence>
<evidence type="ECO:0000313" key="2">
    <source>
        <dbReference type="EMBL" id="KAJ1214680.1"/>
    </source>
</evidence>
<evidence type="ECO:0000313" key="3">
    <source>
        <dbReference type="Proteomes" id="UP001066276"/>
    </source>
</evidence>
<feature type="region of interest" description="Disordered" evidence="1">
    <location>
        <begin position="1"/>
        <end position="81"/>
    </location>
</feature>
<keyword evidence="3" id="KW-1185">Reference proteome</keyword>
<sequence>MQLRRPRLCSSRLIRGSNRPTNFRGLGTRPGKGLWPQAKRKRKSVKNQTQDSPELPQLQPRSSQPRMPRTPTCSADRSRVSRELRAYMHLLD</sequence>
<dbReference type="EMBL" id="JANPWB010000001">
    <property type="protein sequence ID" value="KAJ1214680.1"/>
    <property type="molecule type" value="Genomic_DNA"/>
</dbReference>
<protein>
    <submittedName>
        <fullName evidence="2">Uncharacterized protein</fullName>
    </submittedName>
</protein>
<dbReference type="AlphaFoldDB" id="A0AAV7WR91"/>
<name>A0AAV7WR91_PLEWA</name>
<dbReference type="Proteomes" id="UP001066276">
    <property type="component" value="Chromosome 1_1"/>
</dbReference>
<accession>A0AAV7WR91</accession>
<proteinExistence type="predicted"/>
<reference evidence="2" key="1">
    <citation type="journal article" date="2022" name="bioRxiv">
        <title>Sequencing and chromosome-scale assembly of the giantPleurodeles waltlgenome.</title>
        <authorList>
            <person name="Brown T."/>
            <person name="Elewa A."/>
            <person name="Iarovenko S."/>
            <person name="Subramanian E."/>
            <person name="Araus A.J."/>
            <person name="Petzold A."/>
            <person name="Susuki M."/>
            <person name="Suzuki K.-i.T."/>
            <person name="Hayashi T."/>
            <person name="Toyoda A."/>
            <person name="Oliveira C."/>
            <person name="Osipova E."/>
            <person name="Leigh N.D."/>
            <person name="Simon A."/>
            <person name="Yun M.H."/>
        </authorList>
    </citation>
    <scope>NUCLEOTIDE SEQUENCE</scope>
    <source>
        <strain evidence="2">20211129_DDA</strain>
        <tissue evidence="2">Liver</tissue>
    </source>
</reference>
<organism evidence="2 3">
    <name type="scientific">Pleurodeles waltl</name>
    <name type="common">Iberian ribbed newt</name>
    <dbReference type="NCBI Taxonomy" id="8319"/>
    <lineage>
        <taxon>Eukaryota</taxon>
        <taxon>Metazoa</taxon>
        <taxon>Chordata</taxon>
        <taxon>Craniata</taxon>
        <taxon>Vertebrata</taxon>
        <taxon>Euteleostomi</taxon>
        <taxon>Amphibia</taxon>
        <taxon>Batrachia</taxon>
        <taxon>Caudata</taxon>
        <taxon>Salamandroidea</taxon>
        <taxon>Salamandridae</taxon>
        <taxon>Pleurodelinae</taxon>
        <taxon>Pleurodeles</taxon>
    </lineage>
</organism>
<feature type="compositionally biased region" description="Polar residues" evidence="1">
    <location>
        <begin position="59"/>
        <end position="75"/>
    </location>
</feature>
<gene>
    <name evidence="2" type="ORF">NDU88_002298</name>
</gene>
<comment type="caution">
    <text evidence="2">The sequence shown here is derived from an EMBL/GenBank/DDBJ whole genome shotgun (WGS) entry which is preliminary data.</text>
</comment>